<dbReference type="KEGG" id="mgg:MPLG2_3226"/>
<dbReference type="FunFam" id="1.10.3730.20:FF:000001">
    <property type="entry name" value="Quaternary ammonium compound resistance transporter SugE"/>
    <property type="match status" value="1"/>
</dbReference>
<dbReference type="RefSeq" id="WP_105186805.1">
    <property type="nucleotide sequence ID" value="NZ_BAAAGO010000044.1"/>
</dbReference>
<protein>
    <submittedName>
        <fullName evidence="9">Quaternary ammonium compound-resistance protein SugE</fullName>
    </submittedName>
</protein>
<feature type="transmembrane region" description="Helical" evidence="8">
    <location>
        <begin position="83"/>
        <end position="101"/>
    </location>
</feature>
<organism evidence="9 10">
    <name type="scientific">Micropruina glycogenica</name>
    <dbReference type="NCBI Taxonomy" id="75385"/>
    <lineage>
        <taxon>Bacteria</taxon>
        <taxon>Bacillati</taxon>
        <taxon>Actinomycetota</taxon>
        <taxon>Actinomycetes</taxon>
        <taxon>Propionibacteriales</taxon>
        <taxon>Nocardioidaceae</taxon>
        <taxon>Micropruina</taxon>
    </lineage>
</organism>
<dbReference type="PANTHER" id="PTHR30561">
    <property type="entry name" value="SMR FAMILY PROTON-DEPENDENT DRUG EFFLUX TRANSPORTER SUGE"/>
    <property type="match status" value="1"/>
</dbReference>
<dbReference type="GO" id="GO:0005886">
    <property type="term" value="C:plasma membrane"/>
    <property type="evidence" value="ECO:0007669"/>
    <property type="project" value="UniProtKB-SubCell"/>
</dbReference>
<dbReference type="PANTHER" id="PTHR30561:SF0">
    <property type="entry name" value="GUANIDINIUM EXPORTER"/>
    <property type="match status" value="1"/>
</dbReference>
<reference evidence="9 10" key="1">
    <citation type="submission" date="2018-02" db="EMBL/GenBank/DDBJ databases">
        <authorList>
            <person name="Cohen D.B."/>
            <person name="Kent A.D."/>
        </authorList>
    </citation>
    <scope>NUCLEOTIDE SEQUENCE [LARGE SCALE GENOMIC DNA]</scope>
    <source>
        <strain evidence="9">1</strain>
    </source>
</reference>
<keyword evidence="6 8" id="KW-0472">Membrane</keyword>
<name>A0A2N9JKG9_9ACTN</name>
<evidence type="ECO:0000256" key="7">
    <source>
        <dbReference type="RuleBase" id="RU003942"/>
    </source>
</evidence>
<keyword evidence="2" id="KW-0813">Transport</keyword>
<keyword evidence="3" id="KW-1003">Cell membrane</keyword>
<proteinExistence type="inferred from homology"/>
<feature type="transmembrane region" description="Helical" evidence="8">
    <location>
        <begin position="30"/>
        <end position="49"/>
    </location>
</feature>
<dbReference type="InterPro" id="IPR037185">
    <property type="entry name" value="EmrE-like"/>
</dbReference>
<evidence type="ECO:0000256" key="8">
    <source>
        <dbReference type="SAM" id="Phobius"/>
    </source>
</evidence>
<keyword evidence="10" id="KW-1185">Reference proteome</keyword>
<dbReference type="SUPFAM" id="SSF103481">
    <property type="entry name" value="Multidrug resistance efflux transporter EmrE"/>
    <property type="match status" value="1"/>
</dbReference>
<accession>A0A2N9JKG9</accession>
<dbReference type="Proteomes" id="UP000238164">
    <property type="component" value="Chromosome 1"/>
</dbReference>
<evidence type="ECO:0000256" key="4">
    <source>
        <dbReference type="ARBA" id="ARBA00022692"/>
    </source>
</evidence>
<evidence type="ECO:0000256" key="1">
    <source>
        <dbReference type="ARBA" id="ARBA00004651"/>
    </source>
</evidence>
<sequence>MSAWLWLLLAGVFEIGMTTGLKLEQHDPQYLWLFLGCAIVSFECLAKAIRTIPLGLAYAIWTGIGAVGTVIVGVVAFDDPLGPVRAALLFVLVAAMVGLKLSGDSKRAVQPSSGRGR</sequence>
<keyword evidence="4 7" id="KW-0812">Transmembrane</keyword>
<comment type="similarity">
    <text evidence="7">Belongs to the drug/metabolite transporter (DMT) superfamily. Small multidrug resistance (SMR) (TC 2.A.7.1) family.</text>
</comment>
<feature type="transmembrane region" description="Helical" evidence="8">
    <location>
        <begin position="56"/>
        <end position="77"/>
    </location>
</feature>
<comment type="subcellular location">
    <subcellularLocation>
        <location evidence="1 7">Cell membrane</location>
        <topology evidence="1 7">Multi-pass membrane protein</topology>
    </subcellularLocation>
</comment>
<evidence type="ECO:0000256" key="2">
    <source>
        <dbReference type="ARBA" id="ARBA00022448"/>
    </source>
</evidence>
<evidence type="ECO:0000256" key="5">
    <source>
        <dbReference type="ARBA" id="ARBA00022989"/>
    </source>
</evidence>
<dbReference type="AlphaFoldDB" id="A0A2N9JKG9"/>
<evidence type="ECO:0000313" key="10">
    <source>
        <dbReference type="Proteomes" id="UP000238164"/>
    </source>
</evidence>
<evidence type="ECO:0000256" key="3">
    <source>
        <dbReference type="ARBA" id="ARBA00022475"/>
    </source>
</evidence>
<dbReference type="GO" id="GO:0022857">
    <property type="term" value="F:transmembrane transporter activity"/>
    <property type="evidence" value="ECO:0007669"/>
    <property type="project" value="InterPro"/>
</dbReference>
<dbReference type="OrthoDB" id="21828at2"/>
<dbReference type="Pfam" id="PF00893">
    <property type="entry name" value="Multi_Drug_Res"/>
    <property type="match status" value="1"/>
</dbReference>
<evidence type="ECO:0000313" key="9">
    <source>
        <dbReference type="EMBL" id="SPD88256.1"/>
    </source>
</evidence>
<gene>
    <name evidence="9" type="primary">sugE</name>
    <name evidence="9" type="ORF">MPLG2_3226</name>
</gene>
<evidence type="ECO:0000256" key="6">
    <source>
        <dbReference type="ARBA" id="ARBA00023136"/>
    </source>
</evidence>
<keyword evidence="5 8" id="KW-1133">Transmembrane helix</keyword>
<dbReference type="Gene3D" id="1.10.3730.20">
    <property type="match status" value="1"/>
</dbReference>
<dbReference type="InterPro" id="IPR045324">
    <property type="entry name" value="Small_multidrug_res"/>
</dbReference>
<dbReference type="EMBL" id="LT985188">
    <property type="protein sequence ID" value="SPD88256.1"/>
    <property type="molecule type" value="Genomic_DNA"/>
</dbReference>
<dbReference type="InterPro" id="IPR000390">
    <property type="entry name" value="Small_drug/metabolite_transptr"/>
</dbReference>